<accession>A0A0J1HHN1</accession>
<evidence type="ECO:0000259" key="1">
    <source>
        <dbReference type="Pfam" id="PF06251"/>
    </source>
</evidence>
<name>A0A0J1HHN1_9GAMM</name>
<dbReference type="Gene3D" id="3.10.560.10">
    <property type="entry name" value="Outer membrane lipoprotein wza domain like"/>
    <property type="match status" value="1"/>
</dbReference>
<reference evidence="2 3" key="1">
    <citation type="submission" date="2015-05" db="EMBL/GenBank/DDBJ databases">
        <title>Photobacterium galathea sp. nov.</title>
        <authorList>
            <person name="Machado H."/>
            <person name="Gram L."/>
        </authorList>
    </citation>
    <scope>NUCLEOTIDE SEQUENCE [LARGE SCALE GENOMIC DNA]</scope>
    <source>
        <strain evidence="2 3">DSM 22954</strain>
    </source>
</reference>
<sequence>MAQSSLEDRDSQHIELNYSNPIRLSQLLKDSADNLNKFHIDALLADTSAYWAGAGLFEYFPHPIKAEVLSQIKSLSLSRPETLGLSTQQEIVQSLAIGKRVFTPLDVDLVRIDKKHNPLLSRNFTFVLPPRPNHVLVLGAVGKPGQQRWQSRSGADTYIQQALPLNLADNSYATVIQPDGVIETHSIAYWNRNHKDIAPGAAIYLGFSRLPSELSSFNANMIELLRNKAL</sequence>
<dbReference type="InterPro" id="IPR010425">
    <property type="entry name" value="Caps_synth_GfcC-like_C"/>
</dbReference>
<gene>
    <name evidence="2" type="ORF">ABT57_03350</name>
</gene>
<dbReference type="Pfam" id="PF06251">
    <property type="entry name" value="Caps_syn_GfcC_C"/>
    <property type="match status" value="1"/>
</dbReference>
<protein>
    <recommendedName>
        <fullName evidence="1">Capsule biosynthesis GfcC-like C-terminal domain-containing protein</fullName>
    </recommendedName>
</protein>
<organism evidence="2 3">
    <name type="scientific">Photobacterium ganghwense</name>
    <dbReference type="NCBI Taxonomy" id="320778"/>
    <lineage>
        <taxon>Bacteria</taxon>
        <taxon>Pseudomonadati</taxon>
        <taxon>Pseudomonadota</taxon>
        <taxon>Gammaproteobacteria</taxon>
        <taxon>Vibrionales</taxon>
        <taxon>Vibrionaceae</taxon>
        <taxon>Photobacterium</taxon>
    </lineage>
</organism>
<dbReference type="PATRIC" id="fig|320778.3.peg.720"/>
<keyword evidence="3" id="KW-1185">Reference proteome</keyword>
<comment type="caution">
    <text evidence="2">The sequence shown here is derived from an EMBL/GenBank/DDBJ whole genome shotgun (WGS) entry which is preliminary data.</text>
</comment>
<proteinExistence type="predicted"/>
<evidence type="ECO:0000313" key="2">
    <source>
        <dbReference type="EMBL" id="KLV11136.1"/>
    </source>
</evidence>
<evidence type="ECO:0000313" key="3">
    <source>
        <dbReference type="Proteomes" id="UP000035909"/>
    </source>
</evidence>
<dbReference type="STRING" id="320778.ABT57_03350"/>
<dbReference type="EMBL" id="LDOU01000004">
    <property type="protein sequence ID" value="KLV11136.1"/>
    <property type="molecule type" value="Genomic_DNA"/>
</dbReference>
<dbReference type="AlphaFoldDB" id="A0A0J1HHN1"/>
<feature type="domain" description="Capsule biosynthesis GfcC-like C-terminal" evidence="1">
    <location>
        <begin position="144"/>
        <end position="228"/>
    </location>
</feature>
<dbReference type="Proteomes" id="UP000035909">
    <property type="component" value="Unassembled WGS sequence"/>
</dbReference>